<feature type="domain" description="Major facilitator superfamily (MFS) profile" evidence="8">
    <location>
        <begin position="53"/>
        <end position="283"/>
    </location>
</feature>
<evidence type="ECO:0000256" key="7">
    <source>
        <dbReference type="SAM" id="Phobius"/>
    </source>
</evidence>
<evidence type="ECO:0000313" key="9">
    <source>
        <dbReference type="EMBL" id="KKL72008.1"/>
    </source>
</evidence>
<feature type="transmembrane region" description="Helical" evidence="7">
    <location>
        <begin position="157"/>
        <end position="175"/>
    </location>
</feature>
<proteinExistence type="predicted"/>
<dbReference type="InterPro" id="IPR020846">
    <property type="entry name" value="MFS_dom"/>
</dbReference>
<evidence type="ECO:0000256" key="2">
    <source>
        <dbReference type="ARBA" id="ARBA00022448"/>
    </source>
</evidence>
<dbReference type="PROSITE" id="PS50850">
    <property type="entry name" value="MFS"/>
    <property type="match status" value="1"/>
</dbReference>
<keyword evidence="3" id="KW-1003">Cell membrane</keyword>
<dbReference type="PANTHER" id="PTHR23513:SF11">
    <property type="entry name" value="STAPHYLOFERRIN A TRANSPORTER"/>
    <property type="match status" value="1"/>
</dbReference>
<feature type="transmembrane region" description="Helical" evidence="7">
    <location>
        <begin position="76"/>
        <end position="94"/>
    </location>
</feature>
<accession>A0A0F9ED50</accession>
<sequence length="283" mass="31273">MRSQEPLLKGLLLKLNKRLTFIHPVVNTRQYPAIPVNTLALYRLRHVSVTITTMRSSGRFSALSYKDFRLFWTGQWVSLSGTWMHMTAQGWLVYSLTGSPLYLGVVSAASSMPILLFSLVGGAVADRVQKRRILIITQALSMIPAFAIGILVATDRITLWLLVVIVFSLGTINAFDIPARQSFLVSLTSRQSLHNAVSLNSAAFNGARMLGPVLAGFIISVFGIAACFFINGLSYLASIFALSKVSARGEPEQKEHHLYRDIAEGVRFIRSEPGFLRLILMVS</sequence>
<dbReference type="CDD" id="cd06173">
    <property type="entry name" value="MFS_MefA_like"/>
    <property type="match status" value="1"/>
</dbReference>
<protein>
    <recommendedName>
        <fullName evidence="8">Major facilitator superfamily (MFS) profile domain-containing protein</fullName>
    </recommendedName>
</protein>
<dbReference type="EMBL" id="LAZR01025408">
    <property type="protein sequence ID" value="KKL72008.1"/>
    <property type="molecule type" value="Genomic_DNA"/>
</dbReference>
<gene>
    <name evidence="9" type="ORF">LCGC14_2089200</name>
</gene>
<keyword evidence="5 7" id="KW-1133">Transmembrane helix</keyword>
<evidence type="ECO:0000256" key="1">
    <source>
        <dbReference type="ARBA" id="ARBA00004651"/>
    </source>
</evidence>
<feature type="non-terminal residue" evidence="9">
    <location>
        <position position="283"/>
    </location>
</feature>
<dbReference type="AlphaFoldDB" id="A0A0F9ED50"/>
<feature type="transmembrane region" description="Helical" evidence="7">
    <location>
        <begin position="133"/>
        <end position="151"/>
    </location>
</feature>
<evidence type="ECO:0000256" key="3">
    <source>
        <dbReference type="ARBA" id="ARBA00022475"/>
    </source>
</evidence>
<evidence type="ECO:0000259" key="8">
    <source>
        <dbReference type="PROSITE" id="PS50850"/>
    </source>
</evidence>
<dbReference type="GO" id="GO:0005886">
    <property type="term" value="C:plasma membrane"/>
    <property type="evidence" value="ECO:0007669"/>
    <property type="project" value="UniProtKB-SubCell"/>
</dbReference>
<comment type="subcellular location">
    <subcellularLocation>
        <location evidence="1">Cell membrane</location>
        <topology evidence="1">Multi-pass membrane protein</topology>
    </subcellularLocation>
</comment>
<reference evidence="9" key="1">
    <citation type="journal article" date="2015" name="Nature">
        <title>Complex archaea that bridge the gap between prokaryotes and eukaryotes.</title>
        <authorList>
            <person name="Spang A."/>
            <person name="Saw J.H."/>
            <person name="Jorgensen S.L."/>
            <person name="Zaremba-Niedzwiedzka K."/>
            <person name="Martijn J."/>
            <person name="Lind A.E."/>
            <person name="van Eijk R."/>
            <person name="Schleper C."/>
            <person name="Guy L."/>
            <person name="Ettema T.J."/>
        </authorList>
    </citation>
    <scope>NUCLEOTIDE SEQUENCE</scope>
</reference>
<name>A0A0F9ED50_9ZZZZ</name>
<dbReference type="InterPro" id="IPR010290">
    <property type="entry name" value="TM_effector"/>
</dbReference>
<dbReference type="Pfam" id="PF05977">
    <property type="entry name" value="MFS_3"/>
    <property type="match status" value="1"/>
</dbReference>
<keyword evidence="2" id="KW-0813">Transport</keyword>
<dbReference type="InterPro" id="IPR036259">
    <property type="entry name" value="MFS_trans_sf"/>
</dbReference>
<dbReference type="PANTHER" id="PTHR23513">
    <property type="entry name" value="INTEGRAL MEMBRANE EFFLUX PROTEIN-RELATED"/>
    <property type="match status" value="1"/>
</dbReference>
<feature type="transmembrane region" description="Helical" evidence="7">
    <location>
        <begin position="213"/>
        <end position="237"/>
    </location>
</feature>
<evidence type="ECO:0000256" key="6">
    <source>
        <dbReference type="ARBA" id="ARBA00023136"/>
    </source>
</evidence>
<organism evidence="9">
    <name type="scientific">marine sediment metagenome</name>
    <dbReference type="NCBI Taxonomy" id="412755"/>
    <lineage>
        <taxon>unclassified sequences</taxon>
        <taxon>metagenomes</taxon>
        <taxon>ecological metagenomes</taxon>
    </lineage>
</organism>
<keyword evidence="6 7" id="KW-0472">Membrane</keyword>
<evidence type="ECO:0000256" key="5">
    <source>
        <dbReference type="ARBA" id="ARBA00022989"/>
    </source>
</evidence>
<dbReference type="GO" id="GO:0022857">
    <property type="term" value="F:transmembrane transporter activity"/>
    <property type="evidence" value="ECO:0007669"/>
    <property type="project" value="InterPro"/>
</dbReference>
<keyword evidence="4 7" id="KW-0812">Transmembrane</keyword>
<dbReference type="Gene3D" id="1.20.1250.20">
    <property type="entry name" value="MFS general substrate transporter like domains"/>
    <property type="match status" value="1"/>
</dbReference>
<dbReference type="SUPFAM" id="SSF103473">
    <property type="entry name" value="MFS general substrate transporter"/>
    <property type="match status" value="1"/>
</dbReference>
<evidence type="ECO:0000256" key="4">
    <source>
        <dbReference type="ARBA" id="ARBA00022692"/>
    </source>
</evidence>
<comment type="caution">
    <text evidence="9">The sequence shown here is derived from an EMBL/GenBank/DDBJ whole genome shotgun (WGS) entry which is preliminary data.</text>
</comment>
<feature type="transmembrane region" description="Helical" evidence="7">
    <location>
        <begin position="100"/>
        <end position="121"/>
    </location>
</feature>